<organism evidence="1 2">
    <name type="scientific">Catharanthus roseus</name>
    <name type="common">Madagascar periwinkle</name>
    <name type="synonym">Vinca rosea</name>
    <dbReference type="NCBI Taxonomy" id="4058"/>
    <lineage>
        <taxon>Eukaryota</taxon>
        <taxon>Viridiplantae</taxon>
        <taxon>Streptophyta</taxon>
        <taxon>Embryophyta</taxon>
        <taxon>Tracheophyta</taxon>
        <taxon>Spermatophyta</taxon>
        <taxon>Magnoliopsida</taxon>
        <taxon>eudicotyledons</taxon>
        <taxon>Gunneridae</taxon>
        <taxon>Pentapetalae</taxon>
        <taxon>asterids</taxon>
        <taxon>lamiids</taxon>
        <taxon>Gentianales</taxon>
        <taxon>Apocynaceae</taxon>
        <taxon>Rauvolfioideae</taxon>
        <taxon>Vinceae</taxon>
        <taxon>Catharanthinae</taxon>
        <taxon>Catharanthus</taxon>
    </lineage>
</organism>
<gene>
    <name evidence="1" type="ORF">M9H77_22875</name>
</gene>
<evidence type="ECO:0000313" key="1">
    <source>
        <dbReference type="EMBL" id="KAI5663552.1"/>
    </source>
</evidence>
<dbReference type="EMBL" id="CM044705">
    <property type="protein sequence ID" value="KAI5663552.1"/>
    <property type="molecule type" value="Genomic_DNA"/>
</dbReference>
<reference evidence="2" key="1">
    <citation type="journal article" date="2023" name="Nat. Plants">
        <title>Single-cell RNA sequencing provides a high-resolution roadmap for understanding the multicellular compartmentation of specialized metabolism.</title>
        <authorList>
            <person name="Sun S."/>
            <person name="Shen X."/>
            <person name="Li Y."/>
            <person name="Li Y."/>
            <person name="Wang S."/>
            <person name="Li R."/>
            <person name="Zhang H."/>
            <person name="Shen G."/>
            <person name="Guo B."/>
            <person name="Wei J."/>
            <person name="Xu J."/>
            <person name="St-Pierre B."/>
            <person name="Chen S."/>
            <person name="Sun C."/>
        </authorList>
    </citation>
    <scope>NUCLEOTIDE SEQUENCE [LARGE SCALE GENOMIC DNA]</scope>
</reference>
<proteinExistence type="predicted"/>
<name>A0ACC0ARC2_CATRO</name>
<protein>
    <submittedName>
        <fullName evidence="1">Uncharacterized protein</fullName>
    </submittedName>
</protein>
<keyword evidence="2" id="KW-1185">Reference proteome</keyword>
<sequence length="244" mass="27283">MWEWGILLDMTCLEMEENSFRELHMVTISFLGKFQLLCNDNSLEGTISLDVGKCRCLINLNLSGNILTGPIPVKVISLYVLPITQSIARNSLSGSIPLDVSKNKLSGEIPSTLSRCLEMERLILHVNLLQGRILESLKALAGLQEMDVSHNNLSGDSRISRKALILKRLNLSFNNFVCEVPTKGIFANKTTISVKKIQQQKEGGAAEKNSSRKKQQQKKTAGAEKFQQQKFQEIPEEAEIQQLK</sequence>
<comment type="caution">
    <text evidence="1">The sequence shown here is derived from an EMBL/GenBank/DDBJ whole genome shotgun (WGS) entry which is preliminary data.</text>
</comment>
<evidence type="ECO:0000313" key="2">
    <source>
        <dbReference type="Proteomes" id="UP001060085"/>
    </source>
</evidence>
<dbReference type="Proteomes" id="UP001060085">
    <property type="component" value="Linkage Group LG05"/>
</dbReference>
<accession>A0ACC0ARC2</accession>